<dbReference type="SUPFAM" id="SSF47757">
    <property type="entry name" value="Chemotaxis receptor methyltransferase CheR, N-terminal domain"/>
    <property type="match status" value="1"/>
</dbReference>
<dbReference type="Gene3D" id="3.40.50.150">
    <property type="entry name" value="Vaccinia Virus protein VP39"/>
    <property type="match status" value="1"/>
</dbReference>
<evidence type="ECO:0000313" key="5">
    <source>
        <dbReference type="EMBL" id="MQL51410.1"/>
    </source>
</evidence>
<dbReference type="EMBL" id="WHYR01000007">
    <property type="protein sequence ID" value="MQL51410.1"/>
    <property type="molecule type" value="Genomic_DNA"/>
</dbReference>
<evidence type="ECO:0000259" key="4">
    <source>
        <dbReference type="PROSITE" id="PS50123"/>
    </source>
</evidence>
<dbReference type="Proteomes" id="UP000441717">
    <property type="component" value="Unassembled WGS sequence"/>
</dbReference>
<evidence type="ECO:0000256" key="2">
    <source>
        <dbReference type="ARBA" id="ARBA00022679"/>
    </source>
</evidence>
<comment type="caution">
    <text evidence="5">The sequence shown here is derived from an EMBL/GenBank/DDBJ whole genome shotgun (WGS) entry which is preliminary data.</text>
</comment>
<dbReference type="SUPFAM" id="SSF53335">
    <property type="entry name" value="S-adenosyl-L-methionine-dependent methyltransferases"/>
    <property type="match status" value="1"/>
</dbReference>
<dbReference type="InterPro" id="IPR022642">
    <property type="entry name" value="CheR_C"/>
</dbReference>
<dbReference type="InterPro" id="IPR029063">
    <property type="entry name" value="SAM-dependent_MTases_sf"/>
</dbReference>
<dbReference type="AlphaFoldDB" id="A0A6N7IN66"/>
<name>A0A6N7IN66_9FIRM</name>
<dbReference type="PROSITE" id="PS50123">
    <property type="entry name" value="CHER"/>
    <property type="match status" value="1"/>
</dbReference>
<dbReference type="InterPro" id="IPR000780">
    <property type="entry name" value="CheR_MeTrfase"/>
</dbReference>
<evidence type="ECO:0000256" key="1">
    <source>
        <dbReference type="ARBA" id="ARBA00022603"/>
    </source>
</evidence>
<dbReference type="CDD" id="cd02440">
    <property type="entry name" value="AdoMet_MTases"/>
    <property type="match status" value="1"/>
</dbReference>
<dbReference type="InterPro" id="IPR050903">
    <property type="entry name" value="Bact_Chemotaxis_MeTrfase"/>
</dbReference>
<dbReference type="GO" id="GO:0032259">
    <property type="term" value="P:methylation"/>
    <property type="evidence" value="ECO:0007669"/>
    <property type="project" value="UniProtKB-KW"/>
</dbReference>
<keyword evidence="3" id="KW-0949">S-adenosyl-L-methionine</keyword>
<feature type="domain" description="CheR-type methyltransferase" evidence="4">
    <location>
        <begin position="1"/>
        <end position="257"/>
    </location>
</feature>
<keyword evidence="1" id="KW-0489">Methyltransferase</keyword>
<dbReference type="PANTHER" id="PTHR24422:SF19">
    <property type="entry name" value="CHEMOTAXIS PROTEIN METHYLTRANSFERASE"/>
    <property type="match status" value="1"/>
</dbReference>
<sequence>MDFARFKEMVGRAFRLDLNSYKETQLKRRLEAYITRRQLSGYDALFQKLQSDRSFYESFLEYLTINVSEFFRDPQRFAELEKVYLPQLLQQKGRLKIWSAACATGAEPYSMAIILEEMTPGRIHHLEATDIDQNILAKAKEGIYPPEAVRNVTPPRLARFFTREGNSYRINETLRRRVTFRRHDLLSDPFGRDYDLILCRNVTIYFTREAQERLNARLAQALAPGGILFIGGSEMIFNYQELGLEKASICFYRRLTGKGVGR</sequence>
<dbReference type="Pfam" id="PF03705">
    <property type="entry name" value="CheR_N"/>
    <property type="match status" value="1"/>
</dbReference>
<accession>A0A6N7IN66</accession>
<dbReference type="PRINTS" id="PR00996">
    <property type="entry name" value="CHERMTFRASE"/>
</dbReference>
<gene>
    <name evidence="5" type="ORF">GFC01_03860</name>
</gene>
<dbReference type="OrthoDB" id="9816309at2"/>
<evidence type="ECO:0000256" key="3">
    <source>
        <dbReference type="ARBA" id="ARBA00022691"/>
    </source>
</evidence>
<reference evidence="5 6" key="1">
    <citation type="submission" date="2019-10" db="EMBL/GenBank/DDBJ databases">
        <title>Comparative genomics of sulfur disproportionating microorganisms.</title>
        <authorList>
            <person name="Ward L.M."/>
            <person name="Bertran E."/>
            <person name="Johnston D."/>
        </authorList>
    </citation>
    <scope>NUCLEOTIDE SEQUENCE [LARGE SCALE GENOMIC DNA]</scope>
    <source>
        <strain evidence="5 6">DSM 14055</strain>
    </source>
</reference>
<dbReference type="GO" id="GO:0008757">
    <property type="term" value="F:S-adenosylmethionine-dependent methyltransferase activity"/>
    <property type="evidence" value="ECO:0007669"/>
    <property type="project" value="InterPro"/>
</dbReference>
<dbReference type="Pfam" id="PF01739">
    <property type="entry name" value="CheR"/>
    <property type="match status" value="1"/>
</dbReference>
<protein>
    <submittedName>
        <fullName evidence="5">Chemotaxis protein CheR</fullName>
    </submittedName>
</protein>
<dbReference type="SMART" id="SM00138">
    <property type="entry name" value="MeTrc"/>
    <property type="match status" value="1"/>
</dbReference>
<dbReference type="PANTHER" id="PTHR24422">
    <property type="entry name" value="CHEMOTAXIS PROTEIN METHYLTRANSFERASE"/>
    <property type="match status" value="1"/>
</dbReference>
<keyword evidence="2" id="KW-0808">Transferase</keyword>
<dbReference type="InterPro" id="IPR022641">
    <property type="entry name" value="CheR_N"/>
</dbReference>
<proteinExistence type="predicted"/>
<organism evidence="5 6">
    <name type="scientific">Desulfofundulus thermobenzoicus</name>
    <dbReference type="NCBI Taxonomy" id="29376"/>
    <lineage>
        <taxon>Bacteria</taxon>
        <taxon>Bacillati</taxon>
        <taxon>Bacillota</taxon>
        <taxon>Clostridia</taxon>
        <taxon>Eubacteriales</taxon>
        <taxon>Peptococcaceae</taxon>
        <taxon>Desulfofundulus</taxon>
    </lineage>
</organism>
<evidence type="ECO:0000313" key="6">
    <source>
        <dbReference type="Proteomes" id="UP000441717"/>
    </source>
</evidence>
<keyword evidence="6" id="KW-1185">Reference proteome</keyword>